<evidence type="ECO:0000256" key="4">
    <source>
        <dbReference type="SAM" id="MobiDB-lite"/>
    </source>
</evidence>
<dbReference type="InterPro" id="IPR039360">
    <property type="entry name" value="Ras_GTPase"/>
</dbReference>
<feature type="region of interest" description="Disordered" evidence="4">
    <location>
        <begin position="188"/>
        <end position="269"/>
    </location>
</feature>
<name>A0A8C4R288_EPTBU</name>
<reference evidence="6" key="2">
    <citation type="submission" date="2025-09" db="UniProtKB">
        <authorList>
            <consortium name="Ensembl"/>
        </authorList>
    </citation>
    <scope>IDENTIFICATION</scope>
</reference>
<feature type="compositionally biased region" description="Polar residues" evidence="4">
    <location>
        <begin position="225"/>
        <end position="237"/>
    </location>
</feature>
<evidence type="ECO:0000313" key="6">
    <source>
        <dbReference type="Ensembl" id="ENSEBUP00000023674.1"/>
    </source>
</evidence>
<accession>A0A8C4R288</accession>
<feature type="compositionally biased region" description="Low complexity" evidence="4">
    <location>
        <begin position="205"/>
        <end position="215"/>
    </location>
</feature>
<sequence>MCCELAFCKIINSFCVFPRELKEVFSAWRLHCAECGRPEVTERLIGSSLFLRFLCPAVMAPSLFGLTHEYPGEGTARTLTLIAKVIQNLANFSRFGSKELYMAFMNEFLESETSSMHSLLADVSSTGGSGAGPEFDGRVDLGLELALLHDTLFDVLPTLGKAGLAQLGPLPQLVNDLMADLASPPPLNQQLRHLSGRFSSTPNVSGSISSGLQSIIEDEEKPTAMRTSCTSRTGEQQQVHHEPSPKVSAPSPSLDGQPQHEPPVHWSTGKSQSLLDLQPAEGTRTPALCFQNPLYDVPQNAHAERLSEWSPMSSGAGREDETKHHTYCGSEDQGRHGGLSLAFAAHRLPMVAQQAKLKSLTIGMARVEEPLEASLLEPNTHVQGARWREMSSPLPGLARFSSGSSQEDESPSPAPRSTSLRQKPLPPEGAGSEAALSPSERTAAWLLAVPCGGIPRTPADTPPPLPPRPLLDSGPLEQLSELRNVLHAEQCAREEVEQRLAAREESERRLLVEYRARLTDAEERLRRAQIDKDAQMKGIVARLIAVEEERKREQAEMQQIIETQSRWSA</sequence>
<keyword evidence="2" id="KW-0597">Phosphoprotein</keyword>
<dbReference type="InterPro" id="IPR001936">
    <property type="entry name" value="RasGAP_dom"/>
</dbReference>
<protein>
    <recommendedName>
        <fullName evidence="5">Ras-GAP domain-containing protein</fullName>
    </recommendedName>
</protein>
<feature type="compositionally biased region" description="Polar residues" evidence="4">
    <location>
        <begin position="188"/>
        <end position="204"/>
    </location>
</feature>
<dbReference type="PROSITE" id="PS50018">
    <property type="entry name" value="RAS_GTPASE_ACTIV_2"/>
    <property type="match status" value="1"/>
</dbReference>
<dbReference type="PROSITE" id="PS00509">
    <property type="entry name" value="RAS_GTPASE_ACTIV_1"/>
    <property type="match status" value="1"/>
</dbReference>
<dbReference type="Ensembl" id="ENSEBUT00000024250.1">
    <property type="protein sequence ID" value="ENSEBUP00000023674.1"/>
    <property type="gene ID" value="ENSEBUG00000014569.1"/>
</dbReference>
<dbReference type="Pfam" id="PF00616">
    <property type="entry name" value="RasGAP"/>
    <property type="match status" value="1"/>
</dbReference>
<feature type="region of interest" description="Disordered" evidence="4">
    <location>
        <begin position="393"/>
        <end position="437"/>
    </location>
</feature>
<dbReference type="InterPro" id="IPR021887">
    <property type="entry name" value="DAB2P_C"/>
</dbReference>
<dbReference type="SMART" id="SM00323">
    <property type="entry name" value="RasGAP"/>
    <property type="match status" value="1"/>
</dbReference>
<dbReference type="InterPro" id="IPR008936">
    <property type="entry name" value="Rho_GTPase_activation_prot"/>
</dbReference>
<dbReference type="PANTHER" id="PTHR10194:SF60">
    <property type="entry name" value="RAS GTPASE-ACTIVATING PROTEIN RASKOL"/>
    <property type="match status" value="1"/>
</dbReference>
<dbReference type="PANTHER" id="PTHR10194">
    <property type="entry name" value="RAS GTPASE-ACTIVATING PROTEINS"/>
    <property type="match status" value="1"/>
</dbReference>
<evidence type="ECO:0000256" key="1">
    <source>
        <dbReference type="ARBA" id="ARBA00022468"/>
    </source>
</evidence>
<feature type="domain" description="Ras-GAP" evidence="5">
    <location>
        <begin position="1"/>
        <end position="91"/>
    </location>
</feature>
<dbReference type="Pfam" id="PF12004">
    <property type="entry name" value="DAB2P_C"/>
    <property type="match status" value="2"/>
</dbReference>
<proteinExistence type="predicted"/>
<keyword evidence="3" id="KW-0175">Coiled coil</keyword>
<evidence type="ECO:0000256" key="2">
    <source>
        <dbReference type="ARBA" id="ARBA00022553"/>
    </source>
</evidence>
<feature type="coiled-coil region" evidence="3">
    <location>
        <begin position="479"/>
        <end position="563"/>
    </location>
</feature>
<evidence type="ECO:0000259" key="5">
    <source>
        <dbReference type="PROSITE" id="PS50018"/>
    </source>
</evidence>
<dbReference type="Proteomes" id="UP000694388">
    <property type="component" value="Unplaced"/>
</dbReference>
<dbReference type="GO" id="GO:0005096">
    <property type="term" value="F:GTPase activator activity"/>
    <property type="evidence" value="ECO:0007669"/>
    <property type="project" value="UniProtKB-KW"/>
</dbReference>
<dbReference type="SUPFAM" id="SSF48350">
    <property type="entry name" value="GTPase activation domain, GAP"/>
    <property type="match status" value="1"/>
</dbReference>
<reference evidence="6" key="1">
    <citation type="submission" date="2025-08" db="UniProtKB">
        <authorList>
            <consortium name="Ensembl"/>
        </authorList>
    </citation>
    <scope>IDENTIFICATION</scope>
</reference>
<dbReference type="AlphaFoldDB" id="A0A8C4R288"/>
<dbReference type="GeneTree" id="ENSGT00940000157702"/>
<keyword evidence="7" id="KW-1185">Reference proteome</keyword>
<evidence type="ECO:0000313" key="7">
    <source>
        <dbReference type="Proteomes" id="UP000694388"/>
    </source>
</evidence>
<evidence type="ECO:0000256" key="3">
    <source>
        <dbReference type="SAM" id="Coils"/>
    </source>
</evidence>
<keyword evidence="1" id="KW-0343">GTPase activation</keyword>
<organism evidence="6 7">
    <name type="scientific">Eptatretus burgeri</name>
    <name type="common">Inshore hagfish</name>
    <dbReference type="NCBI Taxonomy" id="7764"/>
    <lineage>
        <taxon>Eukaryota</taxon>
        <taxon>Metazoa</taxon>
        <taxon>Chordata</taxon>
        <taxon>Craniata</taxon>
        <taxon>Vertebrata</taxon>
        <taxon>Cyclostomata</taxon>
        <taxon>Myxini</taxon>
        <taxon>Myxiniformes</taxon>
        <taxon>Myxinidae</taxon>
        <taxon>Eptatretinae</taxon>
        <taxon>Eptatretus</taxon>
    </lineage>
</organism>
<dbReference type="InterPro" id="IPR023152">
    <property type="entry name" value="RasGAP_CS"/>
</dbReference>
<dbReference type="Gene3D" id="1.10.506.10">
    <property type="entry name" value="GTPase Activation - p120gap, domain 1"/>
    <property type="match status" value="2"/>
</dbReference>